<dbReference type="AlphaFoldDB" id="H3ZKC0"/>
<dbReference type="PaxDb" id="523849-OCC_08999"/>
<dbReference type="RefSeq" id="WP_004066578.1">
    <property type="nucleotide sequence ID" value="NC_022084.1"/>
</dbReference>
<evidence type="ECO:0000313" key="1">
    <source>
        <dbReference type="EMBL" id="EHR79673.1"/>
    </source>
</evidence>
<name>H3ZKC0_THELN</name>
<sequence>MNIFVLEGFNDLVFVKALLEFHFDKERVPTAHDTHFQRGIASLMKMLRNPREYRYIKTSFGVIVYGDNGKQNVISKVLPRLVRDLLGKIPEEIRLLTILDEDGVPLSQTLRKICKEITNRRIPDARIQNSTSNEILIVSTANDNYKIRIRVYLIPQSLEKQIVSQSVHFTEVHQKYGTLLEDDPHDALENIAGIIGITKDELIGKSVKEEWFREELWYTNLLKEIEDFFCFERREKNE</sequence>
<dbReference type="KEGG" id="tlt:OCC_08999"/>
<dbReference type="OrthoDB" id="112432at2157"/>
<protein>
    <recommendedName>
        <fullName evidence="3">DUF4276 family protein</fullName>
    </recommendedName>
</protein>
<evidence type="ECO:0008006" key="3">
    <source>
        <dbReference type="Google" id="ProtNLM"/>
    </source>
</evidence>
<accession>H3ZKC0</accession>
<keyword evidence="2" id="KW-1185">Reference proteome</keyword>
<organism evidence="1 2">
    <name type="scientific">Thermococcus litoralis (strain ATCC 51850 / DSM 5473 / JCM 8560 / NS-C)</name>
    <dbReference type="NCBI Taxonomy" id="523849"/>
    <lineage>
        <taxon>Archaea</taxon>
        <taxon>Methanobacteriati</taxon>
        <taxon>Methanobacteriota</taxon>
        <taxon>Thermococci</taxon>
        <taxon>Thermococcales</taxon>
        <taxon>Thermococcaceae</taxon>
        <taxon>Thermococcus</taxon>
    </lineage>
</organism>
<dbReference type="Proteomes" id="UP000015502">
    <property type="component" value="Chromosome"/>
</dbReference>
<dbReference type="HOGENOM" id="CLU_1192635_0_0_2"/>
<proteinExistence type="predicted"/>
<dbReference type="GeneID" id="16550348"/>
<gene>
    <name evidence="1" type="ORF">OCC_08999</name>
</gene>
<evidence type="ECO:0000313" key="2">
    <source>
        <dbReference type="Proteomes" id="UP000015502"/>
    </source>
</evidence>
<dbReference type="EMBL" id="CP006670">
    <property type="protein sequence ID" value="EHR79673.1"/>
    <property type="molecule type" value="Genomic_DNA"/>
</dbReference>
<reference evidence="1 2" key="1">
    <citation type="journal article" date="2012" name="J. Bacteriol.">
        <title>Genome sequence of the model hyperthermophilic archaeon Thermococcus litoralis NS-C.</title>
        <authorList>
            <person name="Gardner A.F."/>
            <person name="Kumar S."/>
            <person name="Perler F.B."/>
        </authorList>
    </citation>
    <scope>NUCLEOTIDE SEQUENCE [LARGE SCALE GENOMIC DNA]</scope>
    <source>
        <strain evidence="2">ATCC 51850 / DSM 5473 / JCM 8560 / NS-C</strain>
    </source>
</reference>